<proteinExistence type="predicted"/>
<comment type="caution">
    <text evidence="1">The sequence shown here is derived from an EMBL/GenBank/DDBJ whole genome shotgun (WGS) entry which is preliminary data.</text>
</comment>
<dbReference type="Proteomes" id="UP000294817">
    <property type="component" value="Unassembled WGS sequence"/>
</dbReference>
<evidence type="ECO:0008006" key="3">
    <source>
        <dbReference type="Google" id="ProtNLM"/>
    </source>
</evidence>
<sequence length="181" mass="20828">MGLRGKGAIKLIIQQLSDKIAHLRKKRIIGLTATKVALEAMRAGTAMTEKEFKERLAIVFAYINQLPEEQVHEWFEGCMIYLLNVREDITIEDILKVQKEIMPGRGEIVMTIAEKLRNEGMEKGKLEGEREFAIKILSKRFGNQLTEEIKDKIRKADEKTIDYIGDNLLEITIEDLKELLK</sequence>
<accession>A0A4R8EXP0</accession>
<keyword evidence="2" id="KW-1185">Reference proteome</keyword>
<protein>
    <recommendedName>
        <fullName evidence="3">DUF4351 domain-containing protein</fullName>
    </recommendedName>
</protein>
<dbReference type="EMBL" id="SODZ01000008">
    <property type="protein sequence ID" value="TDX14967.1"/>
    <property type="molecule type" value="Genomic_DNA"/>
</dbReference>
<evidence type="ECO:0000313" key="2">
    <source>
        <dbReference type="Proteomes" id="UP000294817"/>
    </source>
</evidence>
<name>A0A4R8EXP0_9BACT</name>
<reference evidence="1 2" key="1">
    <citation type="submission" date="2019-03" db="EMBL/GenBank/DDBJ databases">
        <title>Genomic Encyclopedia of Type Strains, Phase IV (KMG-IV): sequencing the most valuable type-strain genomes for metagenomic binning, comparative biology and taxonomic classification.</title>
        <authorList>
            <person name="Goeker M."/>
        </authorList>
    </citation>
    <scope>NUCLEOTIDE SEQUENCE [LARGE SCALE GENOMIC DNA]</scope>
    <source>
        <strain evidence="1 2">DSM 13575</strain>
    </source>
</reference>
<gene>
    <name evidence="1" type="ORF">C8D74_1082</name>
</gene>
<dbReference type="AlphaFoldDB" id="A0A4R8EXP0"/>
<evidence type="ECO:0000313" key="1">
    <source>
        <dbReference type="EMBL" id="TDX14967.1"/>
    </source>
</evidence>
<organism evidence="1 2">
    <name type="scientific">Petrotoga sibirica</name>
    <dbReference type="NCBI Taxonomy" id="156202"/>
    <lineage>
        <taxon>Bacteria</taxon>
        <taxon>Thermotogati</taxon>
        <taxon>Thermotogota</taxon>
        <taxon>Thermotogae</taxon>
        <taxon>Petrotogales</taxon>
        <taxon>Petrotogaceae</taxon>
        <taxon>Petrotoga</taxon>
    </lineage>
</organism>